<accession>A0A7S2XA34</accession>
<evidence type="ECO:0000313" key="3">
    <source>
        <dbReference type="EMBL" id="CAD9758295.1"/>
    </source>
</evidence>
<evidence type="ECO:0000256" key="1">
    <source>
        <dbReference type="SAM" id="MobiDB-lite"/>
    </source>
</evidence>
<keyword evidence="2" id="KW-0732">Signal</keyword>
<sequence length="312" mass="33817">MAARRVAVAACFLASTQALQEFPVGGQPGRQRAASATARGGRLPPQQPPSLHAPPFLRGFPPYSSSAGMQPPPYNPYNTFAQPAFQPPNPWGYRPPTQPLNAAGSGYNTHAGGTDAQGGGNKEPVRDAAFWDAVHREAAKMAQLIVTQAQQMAWAYVRNNPYAAPQYQYMPQDPENAFFRPPPPPPHQTESNDFFRKEPQPPHETQQPPLESKTNPSKKYPPINGISPESPGNLPRPPPPPPGWMPFGKMQGGGKGDVPDVASMLNNLGGLESLIDKDEIQREVEKAVRAALGGLVAEEEPTVDDKENEEKK</sequence>
<reference evidence="3" key="1">
    <citation type="submission" date="2021-01" db="EMBL/GenBank/DDBJ databases">
        <authorList>
            <person name="Corre E."/>
            <person name="Pelletier E."/>
            <person name="Niang G."/>
            <person name="Scheremetjew M."/>
            <person name="Finn R."/>
            <person name="Kale V."/>
            <person name="Holt S."/>
            <person name="Cochrane G."/>
            <person name="Meng A."/>
            <person name="Brown T."/>
            <person name="Cohen L."/>
        </authorList>
    </citation>
    <scope>NUCLEOTIDE SEQUENCE</scope>
    <source>
        <strain evidence="3">CCMP622</strain>
    </source>
</reference>
<proteinExistence type="predicted"/>
<feature type="compositionally biased region" description="Pro residues" evidence="1">
    <location>
        <begin position="234"/>
        <end position="244"/>
    </location>
</feature>
<protein>
    <submittedName>
        <fullName evidence="3">Uncharacterized protein</fullName>
    </submittedName>
</protein>
<feature type="chain" id="PRO_5031354956" evidence="2">
    <location>
        <begin position="19"/>
        <end position="312"/>
    </location>
</feature>
<name>A0A7S2XA34_9EUKA</name>
<feature type="signal peptide" evidence="2">
    <location>
        <begin position="1"/>
        <end position="18"/>
    </location>
</feature>
<organism evidence="3">
    <name type="scientific">Lotharella oceanica</name>
    <dbReference type="NCBI Taxonomy" id="641309"/>
    <lineage>
        <taxon>Eukaryota</taxon>
        <taxon>Sar</taxon>
        <taxon>Rhizaria</taxon>
        <taxon>Cercozoa</taxon>
        <taxon>Chlorarachniophyceae</taxon>
        <taxon>Lotharella</taxon>
    </lineage>
</organism>
<evidence type="ECO:0000256" key="2">
    <source>
        <dbReference type="SAM" id="SignalP"/>
    </source>
</evidence>
<feature type="region of interest" description="Disordered" evidence="1">
    <location>
        <begin position="167"/>
        <end position="260"/>
    </location>
</feature>
<gene>
    <name evidence="3" type="ORF">LSP00402_LOCUS7119</name>
</gene>
<dbReference type="AlphaFoldDB" id="A0A7S2XA34"/>
<feature type="region of interest" description="Disordered" evidence="1">
    <location>
        <begin position="23"/>
        <end position="124"/>
    </location>
</feature>
<dbReference type="EMBL" id="HBHP01011462">
    <property type="protein sequence ID" value="CAD9758295.1"/>
    <property type="molecule type" value="Transcribed_RNA"/>
</dbReference>